<sequence>MCRAEFRQPRQNFLPSLTLYLLNYRAFCFLINSFLRSSKACLACAEQAGTGFVTAGTVASVKKRRPYDYPISKNLRTCEELTDSSAELTNLFMFSKVE</sequence>
<dbReference type="Proteomes" id="UP001314170">
    <property type="component" value="Unassembled WGS sequence"/>
</dbReference>
<keyword evidence="1" id="KW-0472">Membrane</keyword>
<comment type="caution">
    <text evidence="2">The sequence shown here is derived from an EMBL/GenBank/DDBJ whole genome shotgun (WGS) entry which is preliminary data.</text>
</comment>
<gene>
    <name evidence="2" type="ORF">DCAF_LOCUS62</name>
</gene>
<dbReference type="AlphaFoldDB" id="A0AAV1QLP5"/>
<organism evidence="2 3">
    <name type="scientific">Dovyalis caffra</name>
    <dbReference type="NCBI Taxonomy" id="77055"/>
    <lineage>
        <taxon>Eukaryota</taxon>
        <taxon>Viridiplantae</taxon>
        <taxon>Streptophyta</taxon>
        <taxon>Embryophyta</taxon>
        <taxon>Tracheophyta</taxon>
        <taxon>Spermatophyta</taxon>
        <taxon>Magnoliopsida</taxon>
        <taxon>eudicotyledons</taxon>
        <taxon>Gunneridae</taxon>
        <taxon>Pentapetalae</taxon>
        <taxon>rosids</taxon>
        <taxon>fabids</taxon>
        <taxon>Malpighiales</taxon>
        <taxon>Salicaceae</taxon>
        <taxon>Flacourtieae</taxon>
        <taxon>Dovyalis</taxon>
    </lineage>
</organism>
<evidence type="ECO:0000256" key="1">
    <source>
        <dbReference type="SAM" id="Phobius"/>
    </source>
</evidence>
<evidence type="ECO:0000313" key="2">
    <source>
        <dbReference type="EMBL" id="CAK7322453.1"/>
    </source>
</evidence>
<keyword evidence="3" id="KW-1185">Reference proteome</keyword>
<dbReference type="EMBL" id="CAWUPB010000022">
    <property type="protein sequence ID" value="CAK7322453.1"/>
    <property type="molecule type" value="Genomic_DNA"/>
</dbReference>
<proteinExistence type="predicted"/>
<keyword evidence="1" id="KW-1133">Transmembrane helix</keyword>
<accession>A0AAV1QLP5</accession>
<protein>
    <submittedName>
        <fullName evidence="2">Uncharacterized protein</fullName>
    </submittedName>
</protein>
<name>A0AAV1QLP5_9ROSI</name>
<keyword evidence="1" id="KW-0812">Transmembrane</keyword>
<feature type="transmembrane region" description="Helical" evidence="1">
    <location>
        <begin position="12"/>
        <end position="35"/>
    </location>
</feature>
<evidence type="ECO:0000313" key="3">
    <source>
        <dbReference type="Proteomes" id="UP001314170"/>
    </source>
</evidence>
<reference evidence="2 3" key="1">
    <citation type="submission" date="2024-01" db="EMBL/GenBank/DDBJ databases">
        <authorList>
            <person name="Waweru B."/>
        </authorList>
    </citation>
    <scope>NUCLEOTIDE SEQUENCE [LARGE SCALE GENOMIC DNA]</scope>
</reference>